<dbReference type="PROSITE" id="PS51318">
    <property type="entry name" value="TAT"/>
    <property type="match status" value="1"/>
</dbReference>
<feature type="region of interest" description="Disordered" evidence="1">
    <location>
        <begin position="281"/>
        <end position="306"/>
    </location>
</feature>
<sequence length="306" mass="33207">MSIVPRRTTRPALALGTAVALVAGLLGAAAPAAAHGEHSSYDAAVLADGPVAYWRMNRTGTRCEHDASGNGLSGTYAGRRTTARLPNGERAVDFDGATGYLEVGDDDALSPATTGQFTLEAWFRPDTLEFPNDQSSGYVHWMGKGEPNQHEYASRMYSKTNTENRPNRVSGYSFNLDGGLGAGSYFQDPIAVGDWIHYVLVINVDATSAEYPYGYTKIYRDGVLRDQDQMEIRGNVITPENGSAPFRVGTRDFGSWFDGAIGKVAVYDHELTADRIAAHTEAMNSSSEPGPRPWPWRPGHGPCSRR</sequence>
<dbReference type="Pfam" id="PF13385">
    <property type="entry name" value="Laminin_G_3"/>
    <property type="match status" value="1"/>
</dbReference>
<feature type="chain" id="PRO_5045260538" evidence="2">
    <location>
        <begin position="35"/>
        <end position="306"/>
    </location>
</feature>
<evidence type="ECO:0000256" key="1">
    <source>
        <dbReference type="SAM" id="MobiDB-lite"/>
    </source>
</evidence>
<evidence type="ECO:0000313" key="3">
    <source>
        <dbReference type="EMBL" id="MFC6870563.1"/>
    </source>
</evidence>
<keyword evidence="4" id="KW-1185">Reference proteome</keyword>
<reference evidence="4" key="1">
    <citation type="journal article" date="2019" name="Int. J. Syst. Evol. Microbiol.">
        <title>The Global Catalogue of Microorganisms (GCM) 10K type strain sequencing project: providing services to taxonomists for standard genome sequencing and annotation.</title>
        <authorList>
            <consortium name="The Broad Institute Genomics Platform"/>
            <consortium name="The Broad Institute Genome Sequencing Center for Infectious Disease"/>
            <person name="Wu L."/>
            <person name="Ma J."/>
        </authorList>
    </citation>
    <scope>NUCLEOTIDE SEQUENCE [LARGE SCALE GENOMIC DNA]</scope>
    <source>
        <strain evidence="4">KCTC 32255</strain>
    </source>
</reference>
<comment type="caution">
    <text evidence="3">The sequence shown here is derived from an EMBL/GenBank/DDBJ whole genome shotgun (WGS) entry which is preliminary data.</text>
</comment>
<dbReference type="InterPro" id="IPR006311">
    <property type="entry name" value="TAT_signal"/>
</dbReference>
<feature type="signal peptide" evidence="2">
    <location>
        <begin position="1"/>
        <end position="34"/>
    </location>
</feature>
<gene>
    <name evidence="3" type="ORF">ACFQGD_25865</name>
</gene>
<organism evidence="3 4">
    <name type="scientific">Haloechinothrix salitolerans</name>
    <dbReference type="NCBI Taxonomy" id="926830"/>
    <lineage>
        <taxon>Bacteria</taxon>
        <taxon>Bacillati</taxon>
        <taxon>Actinomycetota</taxon>
        <taxon>Actinomycetes</taxon>
        <taxon>Pseudonocardiales</taxon>
        <taxon>Pseudonocardiaceae</taxon>
        <taxon>Haloechinothrix</taxon>
    </lineage>
</organism>
<feature type="compositionally biased region" description="Low complexity" evidence="1">
    <location>
        <begin position="297"/>
        <end position="306"/>
    </location>
</feature>
<dbReference type="RefSeq" id="WP_345402346.1">
    <property type="nucleotide sequence ID" value="NZ_BAABLA010000110.1"/>
</dbReference>
<dbReference type="Gene3D" id="2.60.120.200">
    <property type="match status" value="1"/>
</dbReference>
<proteinExistence type="predicted"/>
<dbReference type="EMBL" id="JBHSXX010000001">
    <property type="protein sequence ID" value="MFC6870563.1"/>
    <property type="molecule type" value="Genomic_DNA"/>
</dbReference>
<name>A0ABW2C654_9PSEU</name>
<dbReference type="InterPro" id="IPR013320">
    <property type="entry name" value="ConA-like_dom_sf"/>
</dbReference>
<protein>
    <submittedName>
        <fullName evidence="3">LamG domain-containing protein</fullName>
    </submittedName>
</protein>
<dbReference type="Proteomes" id="UP001596337">
    <property type="component" value="Unassembled WGS sequence"/>
</dbReference>
<evidence type="ECO:0000313" key="4">
    <source>
        <dbReference type="Proteomes" id="UP001596337"/>
    </source>
</evidence>
<evidence type="ECO:0000256" key="2">
    <source>
        <dbReference type="SAM" id="SignalP"/>
    </source>
</evidence>
<keyword evidence="2" id="KW-0732">Signal</keyword>
<dbReference type="SUPFAM" id="SSF49899">
    <property type="entry name" value="Concanavalin A-like lectins/glucanases"/>
    <property type="match status" value="1"/>
</dbReference>
<accession>A0ABW2C654</accession>